<dbReference type="Pfam" id="PF01872">
    <property type="entry name" value="RibD_C"/>
    <property type="match status" value="1"/>
</dbReference>
<dbReference type="eggNOG" id="COG1985">
    <property type="taxonomic scope" value="Bacteria"/>
</dbReference>
<dbReference type="HOGENOM" id="CLU_036590_1_0_0"/>
<evidence type="ECO:0000256" key="15">
    <source>
        <dbReference type="PIRSR" id="PIRSR006769-3"/>
    </source>
</evidence>
<dbReference type="NCBIfam" id="TIGR00326">
    <property type="entry name" value="eubact_ribD"/>
    <property type="match status" value="1"/>
</dbReference>
<feature type="domain" description="CMP/dCMP-type deaminase" evidence="16">
    <location>
        <begin position="24"/>
        <end position="148"/>
    </location>
</feature>
<proteinExistence type="inferred from homology"/>
<comment type="similarity">
    <text evidence="4 12">In the N-terminal section; belongs to the cytidine and deoxycytidylate deaminase family.</text>
</comment>
<sequence>MAVVKPSIPWKNLTQRSLLKNFSPEDRYWMKEALKWALLGEGLTSPNPAVGAVLVKEGTLIGRGYHRKAGQAHAEIEAIEDAKKRGESVAGSTLYVTLEPCSSWGKTPPCTERIVKEKISRVVASSPDPNPRNKPRAVELLPSLGVDFSWEILEEALFLNRGFYHRILTGKPWVIGKIAMAIDGSLSAGVGEERWISGIAARTVAHRLRMIADAILIGAQTARTDNPRLTIRLVDPKGKIQPWRVIVSRSGNLPGDLFLFTDAFKERTLLFVKMPWERVLGELGSRDVGILLVEGGAEVLHQLIKEGWIQEVSFFLSPLIIGKQPLEDSSTDASFLSVPLELVNPSWQKFDEDMYCHGLLEKGARFLERVRVEYAR</sequence>
<comment type="pathway">
    <text evidence="3 12">Cofactor biosynthesis; riboflavin biosynthesis; 5-amino-6-(D-ribitylamino)uracil from GTP: step 3/4.</text>
</comment>
<dbReference type="UniPathway" id="UPA00275">
    <property type="reaction ID" value="UER00401"/>
</dbReference>
<evidence type="ECO:0000256" key="1">
    <source>
        <dbReference type="ARBA" id="ARBA00002151"/>
    </source>
</evidence>
<gene>
    <name evidence="17" type="primary">ribD</name>
    <name evidence="17" type="ordered locus">Minf_1660</name>
</gene>
<evidence type="ECO:0000256" key="9">
    <source>
        <dbReference type="ARBA" id="ARBA00022857"/>
    </source>
</evidence>
<feature type="binding site" evidence="14">
    <location>
        <position position="232"/>
    </location>
    <ligand>
        <name>substrate</name>
    </ligand>
</feature>
<accession>B3DWQ1</accession>
<feature type="active site" description="Proton donor" evidence="13">
    <location>
        <position position="75"/>
    </location>
</feature>
<evidence type="ECO:0000256" key="13">
    <source>
        <dbReference type="PIRSR" id="PIRSR006769-1"/>
    </source>
</evidence>
<dbReference type="GO" id="GO:0008270">
    <property type="term" value="F:zinc ion binding"/>
    <property type="evidence" value="ECO:0007669"/>
    <property type="project" value="InterPro"/>
</dbReference>
<dbReference type="Gene3D" id="3.40.430.10">
    <property type="entry name" value="Dihydrofolate Reductase, subunit A"/>
    <property type="match status" value="2"/>
</dbReference>
<feature type="binding site" evidence="14">
    <location>
        <position position="229"/>
    </location>
    <ligand>
        <name>substrate</name>
    </ligand>
</feature>
<evidence type="ECO:0000256" key="10">
    <source>
        <dbReference type="ARBA" id="ARBA00023002"/>
    </source>
</evidence>
<keyword evidence="12" id="KW-0378">Hydrolase</keyword>
<dbReference type="SUPFAM" id="SSF53927">
    <property type="entry name" value="Cytidine deaminase-like"/>
    <property type="match status" value="1"/>
</dbReference>
<feature type="binding site" evidence="14">
    <location>
        <position position="195"/>
    </location>
    <ligand>
        <name>NADP(+)</name>
        <dbReference type="ChEBI" id="CHEBI:58349"/>
    </ligand>
</feature>
<keyword evidence="11" id="KW-0511">Multifunctional enzyme</keyword>
<keyword evidence="10 12" id="KW-0560">Oxidoreductase</keyword>
<comment type="similarity">
    <text evidence="5 12">In the C-terminal section; belongs to the HTP reductase family.</text>
</comment>
<dbReference type="EC" id="3.5.4.26" evidence="12"/>
<evidence type="ECO:0000256" key="7">
    <source>
        <dbReference type="ARBA" id="ARBA00022723"/>
    </source>
</evidence>
<evidence type="ECO:0000256" key="6">
    <source>
        <dbReference type="ARBA" id="ARBA00022619"/>
    </source>
</evidence>
<dbReference type="GO" id="GO:0008703">
    <property type="term" value="F:5-amino-6-(5-phosphoribosylamino)uracil reductase activity"/>
    <property type="evidence" value="ECO:0007669"/>
    <property type="project" value="UniProtKB-EC"/>
</dbReference>
<keyword evidence="9 12" id="KW-0521">NADP</keyword>
<dbReference type="PIRSF" id="PIRSF006769">
    <property type="entry name" value="RibD"/>
    <property type="match status" value="1"/>
</dbReference>
<evidence type="ECO:0000259" key="16">
    <source>
        <dbReference type="PROSITE" id="PS51747"/>
    </source>
</evidence>
<keyword evidence="6 12" id="KW-0686">Riboflavin biosynthesis</keyword>
<feature type="binding site" evidence="15">
    <location>
        <position position="73"/>
    </location>
    <ligand>
        <name>Zn(2+)</name>
        <dbReference type="ChEBI" id="CHEBI:29105"/>
        <note>catalytic</note>
    </ligand>
</feature>
<organism evidence="17 18">
    <name type="scientific">Methylacidiphilum infernorum (isolate V4)</name>
    <name type="common">Methylokorus infernorum (strain V4)</name>
    <dbReference type="NCBI Taxonomy" id="481448"/>
    <lineage>
        <taxon>Bacteria</taxon>
        <taxon>Pseudomonadati</taxon>
        <taxon>Verrucomicrobiota</taxon>
        <taxon>Methylacidiphilae</taxon>
        <taxon>Methylacidiphilales</taxon>
        <taxon>Methylacidiphilaceae</taxon>
        <taxon>Methylacidiphilum (ex Ratnadevi et al. 2023)</taxon>
    </lineage>
</organism>
<feature type="binding site" evidence="15">
    <location>
        <position position="101"/>
    </location>
    <ligand>
        <name>Zn(2+)</name>
        <dbReference type="ChEBI" id="CHEBI:29105"/>
        <note>catalytic</note>
    </ligand>
</feature>
<dbReference type="EMBL" id="CP000975">
    <property type="protein sequence ID" value="ACD83714.1"/>
    <property type="molecule type" value="Genomic_DNA"/>
</dbReference>
<evidence type="ECO:0000256" key="12">
    <source>
        <dbReference type="PIRNR" id="PIRNR006769"/>
    </source>
</evidence>
<evidence type="ECO:0000256" key="8">
    <source>
        <dbReference type="ARBA" id="ARBA00022833"/>
    </source>
</evidence>
<dbReference type="Pfam" id="PF00383">
    <property type="entry name" value="dCMP_cyt_deam_1"/>
    <property type="match status" value="1"/>
</dbReference>
<dbReference type="EC" id="1.1.1.193" evidence="12"/>
<dbReference type="AlphaFoldDB" id="B3DWQ1"/>
<evidence type="ECO:0000256" key="5">
    <source>
        <dbReference type="ARBA" id="ARBA00007417"/>
    </source>
</evidence>
<dbReference type="SUPFAM" id="SSF53597">
    <property type="entry name" value="Dihydrofolate reductase-like"/>
    <property type="match status" value="1"/>
</dbReference>
<evidence type="ECO:0000256" key="2">
    <source>
        <dbReference type="ARBA" id="ARBA00004882"/>
    </source>
</evidence>
<evidence type="ECO:0000256" key="3">
    <source>
        <dbReference type="ARBA" id="ARBA00004910"/>
    </source>
</evidence>
<dbReference type="GO" id="GO:0009231">
    <property type="term" value="P:riboflavin biosynthetic process"/>
    <property type="evidence" value="ECO:0007669"/>
    <property type="project" value="UniProtKB-UniPathway"/>
</dbReference>
<dbReference type="STRING" id="481448.Minf_1660"/>
<feature type="binding site" evidence="14">
    <location>
        <position position="294"/>
    </location>
    <ligand>
        <name>substrate</name>
    </ligand>
</feature>
<comment type="cofactor">
    <cofactor evidence="12 15">
        <name>Zn(2+)</name>
        <dbReference type="ChEBI" id="CHEBI:29105"/>
    </cofactor>
    <text evidence="12 15">Binds 1 zinc ion.</text>
</comment>
<feature type="binding site" evidence="14">
    <location>
        <position position="225"/>
    </location>
    <ligand>
        <name>NADP(+)</name>
        <dbReference type="ChEBI" id="CHEBI:58349"/>
    </ligand>
</feature>
<dbReference type="PANTHER" id="PTHR38011">
    <property type="entry name" value="DIHYDROFOLATE REDUCTASE FAMILY PROTEIN (AFU_ORTHOLOGUE AFUA_8G06820)"/>
    <property type="match status" value="1"/>
</dbReference>
<evidence type="ECO:0000313" key="17">
    <source>
        <dbReference type="EMBL" id="ACD83714.1"/>
    </source>
</evidence>
<evidence type="ECO:0000256" key="11">
    <source>
        <dbReference type="ARBA" id="ARBA00023268"/>
    </source>
</evidence>
<dbReference type="InterPro" id="IPR024072">
    <property type="entry name" value="DHFR-like_dom_sf"/>
</dbReference>
<dbReference type="InterPro" id="IPR016193">
    <property type="entry name" value="Cytidine_deaminase-like"/>
</dbReference>
<comment type="pathway">
    <text evidence="2 12">Cofactor biosynthesis; riboflavin biosynthesis; 5-amino-6-(D-ribitylamino)uracil from GTP: step 2/4.</text>
</comment>
<dbReference type="PROSITE" id="PS00903">
    <property type="entry name" value="CYT_DCMP_DEAMINASES_1"/>
    <property type="match status" value="1"/>
</dbReference>
<comment type="catalytic activity">
    <reaction evidence="12">
        <text>5-amino-6-(5-phospho-D-ribitylamino)uracil + NADP(+) = 5-amino-6-(5-phospho-D-ribosylamino)uracil + NADPH + H(+)</text>
        <dbReference type="Rhea" id="RHEA:17845"/>
        <dbReference type="ChEBI" id="CHEBI:15378"/>
        <dbReference type="ChEBI" id="CHEBI:57783"/>
        <dbReference type="ChEBI" id="CHEBI:58349"/>
        <dbReference type="ChEBI" id="CHEBI:58421"/>
        <dbReference type="ChEBI" id="CHEBI:58453"/>
        <dbReference type="EC" id="1.1.1.193"/>
    </reaction>
</comment>
<evidence type="ECO:0000256" key="4">
    <source>
        <dbReference type="ARBA" id="ARBA00005259"/>
    </source>
</evidence>
<protein>
    <recommendedName>
        <fullName evidence="12">Riboflavin biosynthesis protein RibD</fullName>
    </recommendedName>
    <domain>
        <recommendedName>
            <fullName evidence="12">Diaminohydroxyphosphoribosylaminopyrimidine deaminase</fullName>
            <shortName evidence="12">DRAP deaminase</shortName>
            <ecNumber evidence="12">3.5.4.26</ecNumber>
        </recommendedName>
        <alternativeName>
            <fullName evidence="12">Riboflavin-specific deaminase</fullName>
        </alternativeName>
    </domain>
    <domain>
        <recommendedName>
            <fullName evidence="12">5-amino-6-(5-phosphoribosylamino)uracil reductase</fullName>
            <ecNumber evidence="12">1.1.1.193</ecNumber>
        </recommendedName>
        <alternativeName>
            <fullName evidence="12">HTP reductase</fullName>
        </alternativeName>
    </domain>
</protein>
<evidence type="ECO:0000256" key="14">
    <source>
        <dbReference type="PIRSR" id="PIRSR006769-2"/>
    </source>
</evidence>
<dbReference type="InterPro" id="IPR016192">
    <property type="entry name" value="APOBEC/CMP_deaminase_Zn-bd"/>
</dbReference>
<dbReference type="InterPro" id="IPR050765">
    <property type="entry name" value="Riboflavin_Biosynth_HTPR"/>
</dbReference>
<keyword evidence="7 12" id="KW-0479">Metal-binding</keyword>
<dbReference type="eggNOG" id="COG0117">
    <property type="taxonomic scope" value="Bacteria"/>
</dbReference>
<feature type="binding site" evidence="14">
    <location>
        <position position="209"/>
    </location>
    <ligand>
        <name>substrate</name>
    </ligand>
</feature>
<dbReference type="InterPro" id="IPR002734">
    <property type="entry name" value="RibDG_C"/>
</dbReference>
<dbReference type="InterPro" id="IPR002125">
    <property type="entry name" value="CMP_dCMP_dom"/>
</dbReference>
<comment type="catalytic activity">
    <reaction evidence="12">
        <text>2,5-diamino-6-hydroxy-4-(5-phosphoribosylamino)-pyrimidine + H2O + H(+) = 5-amino-6-(5-phospho-D-ribosylamino)uracil + NH4(+)</text>
        <dbReference type="Rhea" id="RHEA:21868"/>
        <dbReference type="ChEBI" id="CHEBI:15377"/>
        <dbReference type="ChEBI" id="CHEBI:15378"/>
        <dbReference type="ChEBI" id="CHEBI:28938"/>
        <dbReference type="ChEBI" id="CHEBI:58453"/>
        <dbReference type="ChEBI" id="CHEBI:58614"/>
        <dbReference type="EC" id="3.5.4.26"/>
    </reaction>
</comment>
<feature type="binding site" evidence="14">
    <location>
        <position position="179"/>
    </location>
    <ligand>
        <name>NADP(+)</name>
        <dbReference type="ChEBI" id="CHEBI:58349"/>
    </ligand>
</feature>
<dbReference type="GO" id="GO:0008835">
    <property type="term" value="F:diaminohydroxyphosphoribosylaminopyrimidine deaminase activity"/>
    <property type="evidence" value="ECO:0007669"/>
    <property type="project" value="UniProtKB-EC"/>
</dbReference>
<dbReference type="PROSITE" id="PS51747">
    <property type="entry name" value="CYT_DCMP_DEAMINASES_2"/>
    <property type="match status" value="1"/>
</dbReference>
<feature type="binding site" evidence="15">
    <location>
        <position position="110"/>
    </location>
    <ligand>
        <name>Zn(2+)</name>
        <dbReference type="ChEBI" id="CHEBI:29105"/>
        <note>catalytic</note>
    </ligand>
</feature>
<dbReference type="Gene3D" id="3.40.140.10">
    <property type="entry name" value="Cytidine Deaminase, domain 2"/>
    <property type="match status" value="1"/>
</dbReference>
<dbReference type="InterPro" id="IPR004794">
    <property type="entry name" value="Eubact_RibD"/>
</dbReference>
<dbReference type="KEGG" id="min:Minf_1660"/>
<name>B3DWQ1_METI4</name>
<dbReference type="PANTHER" id="PTHR38011:SF7">
    <property type="entry name" value="2,5-DIAMINO-6-RIBOSYLAMINO-4(3H)-PYRIMIDINONE 5'-PHOSPHATE REDUCTASE"/>
    <property type="match status" value="1"/>
</dbReference>
<comment type="function">
    <text evidence="1 12">Converts 2,5-diamino-6-(ribosylamino)-4(3h)-pyrimidinone 5'-phosphate into 5-amino-6-(ribosylamino)-2,4(1h,3h)-pyrimidinedione 5'-phosphate.</text>
</comment>
<feature type="binding site" evidence="14">
    <location>
        <position position="221"/>
    </location>
    <ligand>
        <name>NADP(+)</name>
        <dbReference type="ChEBI" id="CHEBI:58349"/>
    </ligand>
</feature>
<dbReference type="CDD" id="cd01284">
    <property type="entry name" value="Riboflavin_deaminase-reductase"/>
    <property type="match status" value="1"/>
</dbReference>
<keyword evidence="8 12" id="KW-0862">Zinc</keyword>
<reference evidence="17 18" key="1">
    <citation type="journal article" date="2008" name="Biol. Direct">
        <title>Complete genome sequence of the extremely acidophilic methanotroph isolate V4, Methylacidiphilum infernorum, a representative of the bacterial phylum Verrucomicrobia.</title>
        <authorList>
            <person name="Hou S."/>
            <person name="Makarova K.S."/>
            <person name="Saw J.H."/>
            <person name="Senin P."/>
            <person name="Ly B.V."/>
            <person name="Zhou Z."/>
            <person name="Ren Y."/>
            <person name="Wang J."/>
            <person name="Galperin M.Y."/>
            <person name="Omelchenko M.V."/>
            <person name="Wolf Y.I."/>
            <person name="Yutin N."/>
            <person name="Koonin E.V."/>
            <person name="Stott M.B."/>
            <person name="Mountain B.W."/>
            <person name="Crowe M.A."/>
            <person name="Smirnova A.V."/>
            <person name="Dunfield P.F."/>
            <person name="Feng L."/>
            <person name="Wang L."/>
            <person name="Alam M."/>
        </authorList>
    </citation>
    <scope>NUCLEOTIDE SEQUENCE [LARGE SCALE GENOMIC DNA]</scope>
    <source>
        <strain evidence="18">Isolate V4</strain>
    </source>
</reference>
<evidence type="ECO:0000313" key="18">
    <source>
        <dbReference type="Proteomes" id="UP000009149"/>
    </source>
</evidence>
<dbReference type="Proteomes" id="UP000009149">
    <property type="component" value="Chromosome"/>
</dbReference>